<keyword evidence="2" id="KW-0456">Lyase</keyword>
<accession>A0ABS8NER2</accession>
<name>A0ABS8NER2_9BACT</name>
<reference evidence="4" key="1">
    <citation type="submission" date="2021-11" db="EMBL/GenBank/DDBJ databases">
        <title>Genome sequence.</title>
        <authorList>
            <person name="Sun Q."/>
        </authorList>
    </citation>
    <scope>NUCLEOTIDE SEQUENCE</scope>
    <source>
        <strain evidence="4">JC740</strain>
    </source>
</reference>
<dbReference type="EMBL" id="JAJKFW010000006">
    <property type="protein sequence ID" value="MCC9641422.1"/>
    <property type="molecule type" value="Genomic_DNA"/>
</dbReference>
<dbReference type="Gene3D" id="3.20.20.10">
    <property type="entry name" value="Alanine racemase"/>
    <property type="match status" value="1"/>
</dbReference>
<dbReference type="InterPro" id="IPR001608">
    <property type="entry name" value="Ala_racemase_N"/>
</dbReference>
<organism evidence="4 5">
    <name type="scientific">Rhodopirellula halodulae</name>
    <dbReference type="NCBI Taxonomy" id="2894198"/>
    <lineage>
        <taxon>Bacteria</taxon>
        <taxon>Pseudomonadati</taxon>
        <taxon>Planctomycetota</taxon>
        <taxon>Planctomycetia</taxon>
        <taxon>Pirellulales</taxon>
        <taxon>Pirellulaceae</taxon>
        <taxon>Rhodopirellula</taxon>
    </lineage>
</organism>
<evidence type="ECO:0000256" key="1">
    <source>
        <dbReference type="ARBA" id="ARBA00005323"/>
    </source>
</evidence>
<evidence type="ECO:0000259" key="3">
    <source>
        <dbReference type="SMART" id="SM01119"/>
    </source>
</evidence>
<evidence type="ECO:0000313" key="4">
    <source>
        <dbReference type="EMBL" id="MCC9641422.1"/>
    </source>
</evidence>
<dbReference type="Pfam" id="PF01168">
    <property type="entry name" value="Ala_racemase_N"/>
    <property type="match status" value="1"/>
</dbReference>
<sequence length="391" mass="43244">MNSKHWIEPIPDRHSASQQPWYEVTNVDEVASPALLVYPERVETNVKRMVALAGSPDRLRPHVKTHKMSEVVRLKLAAGVTKFKAATIAEAEMTAEAGARDILLAVQPVGPTVKRLTRLVESFPSCKFACLVDNMETLHEMTDNWSRRPSRLPVWLDVNVGMNRTGVVPGLAATEIVQSLLASESLELAGLHVYDGHLHVTDVQELKAMFDASLSPFWEWYTSLDSELGVQLTIAAGGTPTSALWQEVSLLREVAVETGAGTTVFWDSGQPTFSPPMDYETAALIMARVISRPTPTSVCLDLGHKAVASEMPWPRVAWLNLRNDGELVTHNEEHLVLNFDRSIDLKCGAVIYGVPTHVCPTVALHQHAHCVQEGRVTTRWKVAARDRELNC</sequence>
<feature type="domain" description="D-serine dehydratase-like" evidence="3">
    <location>
        <begin position="282"/>
        <end position="372"/>
    </location>
</feature>
<dbReference type="InterPro" id="IPR051466">
    <property type="entry name" value="D-amino_acid_metab_enzyme"/>
</dbReference>
<dbReference type="Proteomes" id="UP001430306">
    <property type="component" value="Unassembled WGS sequence"/>
</dbReference>
<dbReference type="PANTHER" id="PTHR28004:SF2">
    <property type="entry name" value="D-SERINE DEHYDRATASE"/>
    <property type="match status" value="1"/>
</dbReference>
<dbReference type="InterPro" id="IPR029066">
    <property type="entry name" value="PLP-binding_barrel"/>
</dbReference>
<evidence type="ECO:0000313" key="5">
    <source>
        <dbReference type="Proteomes" id="UP001430306"/>
    </source>
</evidence>
<gene>
    <name evidence="4" type="ORF">LOC71_03990</name>
</gene>
<dbReference type="PANTHER" id="PTHR28004">
    <property type="entry name" value="ZGC:162816-RELATED"/>
    <property type="match status" value="1"/>
</dbReference>
<dbReference type="RefSeq" id="WP_230271538.1">
    <property type="nucleotide sequence ID" value="NZ_JAJKFW010000006.1"/>
</dbReference>
<dbReference type="CDD" id="cd06821">
    <property type="entry name" value="PLPDE_III_D-TA"/>
    <property type="match status" value="1"/>
</dbReference>
<dbReference type="Pfam" id="PF14031">
    <property type="entry name" value="D-ser_dehydrat"/>
    <property type="match status" value="1"/>
</dbReference>
<dbReference type="InterPro" id="IPR026956">
    <property type="entry name" value="D-ser_dehydrat-like_dom"/>
</dbReference>
<keyword evidence="5" id="KW-1185">Reference proteome</keyword>
<dbReference type="Gene3D" id="2.40.37.20">
    <property type="entry name" value="D-serine dehydratase-like domain"/>
    <property type="match status" value="1"/>
</dbReference>
<dbReference type="InterPro" id="IPR042208">
    <property type="entry name" value="D-ser_dehydrat-like_sf"/>
</dbReference>
<proteinExistence type="inferred from homology"/>
<comment type="similarity">
    <text evidence="1">Belongs to the DSD1 family.</text>
</comment>
<comment type="caution">
    <text evidence="4">The sequence shown here is derived from an EMBL/GenBank/DDBJ whole genome shotgun (WGS) entry which is preliminary data.</text>
</comment>
<dbReference type="SUPFAM" id="SSF51419">
    <property type="entry name" value="PLP-binding barrel"/>
    <property type="match status" value="1"/>
</dbReference>
<protein>
    <submittedName>
        <fullName evidence="4">D-TA family PLP-dependent enzyme</fullName>
    </submittedName>
</protein>
<dbReference type="SMART" id="SM01119">
    <property type="entry name" value="D-ser_dehydrat"/>
    <property type="match status" value="1"/>
</dbReference>
<evidence type="ECO:0000256" key="2">
    <source>
        <dbReference type="ARBA" id="ARBA00023239"/>
    </source>
</evidence>